<evidence type="ECO:0000259" key="3">
    <source>
        <dbReference type="Pfam" id="PF09794"/>
    </source>
</evidence>
<dbReference type="Pfam" id="PF02493">
    <property type="entry name" value="MORN"/>
    <property type="match status" value="21"/>
</dbReference>
<comment type="caution">
    <text evidence="4">The sequence shown here is derived from an EMBL/GenBank/DDBJ whole genome shotgun (WGS) entry which is preliminary data.</text>
</comment>
<dbReference type="SMART" id="SM00698">
    <property type="entry name" value="MORN"/>
    <property type="match status" value="21"/>
</dbReference>
<accession>A0AAV2YRV4</accession>
<protein>
    <recommendedName>
        <fullName evidence="3">AVL9/DENND6 domain-containing protein</fullName>
    </recommendedName>
</protein>
<reference evidence="4" key="2">
    <citation type="journal article" date="2023" name="Microbiol Resour">
        <title>Decontamination and Annotation of the Draft Genome Sequence of the Oomycete Lagenidium giganteum ARSEF 373.</title>
        <authorList>
            <person name="Morgan W.R."/>
            <person name="Tartar A."/>
        </authorList>
    </citation>
    <scope>NUCLEOTIDE SEQUENCE</scope>
    <source>
        <strain evidence="4">ARSEF 373</strain>
    </source>
</reference>
<feature type="domain" description="AVL9/DENND6" evidence="3">
    <location>
        <begin position="165"/>
        <end position="438"/>
    </location>
</feature>
<proteinExistence type="predicted"/>
<keyword evidence="5" id="KW-1185">Reference proteome</keyword>
<name>A0AAV2YRV4_9STRA</name>
<dbReference type="InterPro" id="IPR003409">
    <property type="entry name" value="MORN"/>
</dbReference>
<evidence type="ECO:0000256" key="2">
    <source>
        <dbReference type="SAM" id="MobiDB-lite"/>
    </source>
</evidence>
<reference evidence="4" key="1">
    <citation type="submission" date="2022-11" db="EMBL/GenBank/DDBJ databases">
        <authorList>
            <person name="Morgan W.R."/>
            <person name="Tartar A."/>
        </authorList>
    </citation>
    <scope>NUCLEOTIDE SEQUENCE</scope>
    <source>
        <strain evidence="4">ARSEF 373</strain>
    </source>
</reference>
<dbReference type="Gene3D" id="2.20.110.10">
    <property type="entry name" value="Histone H3 K4-specific methyltransferase SET7/9 N-terminal domain"/>
    <property type="match status" value="9"/>
</dbReference>
<dbReference type="AlphaFoldDB" id="A0AAV2YRV4"/>
<evidence type="ECO:0000313" key="4">
    <source>
        <dbReference type="EMBL" id="DAZ96476.1"/>
    </source>
</evidence>
<evidence type="ECO:0000256" key="1">
    <source>
        <dbReference type="ARBA" id="ARBA00022737"/>
    </source>
</evidence>
<dbReference type="Pfam" id="PF09794">
    <property type="entry name" value="Avl9"/>
    <property type="match status" value="1"/>
</dbReference>
<keyword evidence="1" id="KW-0677">Repeat</keyword>
<gene>
    <name evidence="4" type="ORF">N0F65_008343</name>
</gene>
<dbReference type="SUPFAM" id="SSF82185">
    <property type="entry name" value="Histone H3 K4-specific methyltransferase SET7/9 N-terminal domain"/>
    <property type="match status" value="6"/>
</dbReference>
<dbReference type="InterPro" id="IPR018307">
    <property type="entry name" value="ABL9/DENND6_dom"/>
</dbReference>
<organism evidence="4 5">
    <name type="scientific">Lagenidium giganteum</name>
    <dbReference type="NCBI Taxonomy" id="4803"/>
    <lineage>
        <taxon>Eukaryota</taxon>
        <taxon>Sar</taxon>
        <taxon>Stramenopiles</taxon>
        <taxon>Oomycota</taxon>
        <taxon>Peronosporomycetes</taxon>
        <taxon>Pythiales</taxon>
        <taxon>Pythiaceae</taxon>
    </lineage>
</organism>
<evidence type="ECO:0000313" key="5">
    <source>
        <dbReference type="Proteomes" id="UP001146120"/>
    </source>
</evidence>
<feature type="compositionally biased region" description="Polar residues" evidence="2">
    <location>
        <begin position="973"/>
        <end position="983"/>
    </location>
</feature>
<dbReference type="PANTHER" id="PTHR43215:SF14">
    <property type="entry name" value="RADIAL SPOKE HEAD 1 HOMOLOG"/>
    <property type="match status" value="1"/>
</dbReference>
<dbReference type="EMBL" id="DAKRPA010000166">
    <property type="protein sequence ID" value="DAZ96476.1"/>
    <property type="molecule type" value="Genomic_DNA"/>
</dbReference>
<feature type="region of interest" description="Disordered" evidence="2">
    <location>
        <begin position="111"/>
        <end position="130"/>
    </location>
</feature>
<dbReference type="Proteomes" id="UP001146120">
    <property type="component" value="Unassembled WGS sequence"/>
</dbReference>
<sequence>MADAGKPIFAVAVVRAHRSSPGCVPAQSNEEAWLRDEVEFLQSTCATLTREDLLACGRLLIASLGTQTASSATTHEEFIIEDADDDEDEEEEVFNRDADVIGFREGDVNRGHSSDSIAAGKSGGAGRNGASSSDDMCTFFRLPMSHAKFLIIRGVACADPRFKRRYYVQQAVRFVVLLSNVPFQAYLKEKLRVIAENFFKQEENFASNETLLMFHATLCATNFEDLPYRELFVGLPVVSLVRRVGKDLLAVLRLLLLEGRVVCYSANPSIASAGTLALLALLPGVLATDAESSSRSIKVVLYRLRRYGMPFSLFNEDFVLQPCFVAQDHSAVYASKGFLVGTSDPLLLKNPQANLDVIVDLDTADVVAFPTLKMEHAFAFGAATAAFVDSLAERFGRNLDSSGAKKLFCDSNVGTHMELAHSDVDWVLRQFQNYFEHFLEVAFKELFGGKATTNGKFDASHPSILSLLEGLAIPVFGEHSTFHGEYGRGWTEAWQKSNNYENWIGAHRLERRRSTIISHAAPPQEGRASYTYPNGDEYEGAFLQGRRHGFGVYVEYVTKNQYEGDWVNDKRHGKGILSSKANGYIYDGDWKDDQRSGHGHSSLKNVENYTGSWERNRFHGIGVYTNAEGDIYDGEWWFGVKQGMGKLTVALPKRNDEFGGVKQYIGEWRSNRFHGTGTIHFIDGTEYVGEFVDGKRHGNGIMVSPNGDKYDGQWWKGFRHGEGSFYSAKSATTKEGTWRKDEFADGMWFILFQNGDKYSGECRRGRPWGEGVCKYANGSSYSGGWVDGLREGVGVCVNADGTILEGEWKNSLYVRENKKASQLYDVSLGGSSSKLNMLRRVQSPSTTLPPEGGFHTHVSSNGDIYEGNFQDHMRHGFGVFTERATGNVYEGEWQRNCRHGNGVLTSGMKDFIYDGHWEHDIRNGYGHCVIRGCETYSGNWTDNQFHGMGKYIDAEGSVYEGEFVRGKKHGVGKQTSTGKTESYSGEWKDGHRHGIGDATFTDGSHYTGSWKFDLPDGEGTMLMPDGEKYVGQWRNGMKEGAGVLQVASTRTTKDGMWVADEPVDGEWTIHFPDGSKFTGHCVKGRPHGRGVCKYANGDLYDGEWVNGKRHGIGSGFFANGESFVGEWENNHVSLHGNGKLILADGTVHVYAK</sequence>
<feature type="region of interest" description="Disordered" evidence="2">
    <location>
        <begin position="969"/>
        <end position="988"/>
    </location>
</feature>
<dbReference type="PANTHER" id="PTHR43215">
    <property type="entry name" value="RADIAL SPOKE HEAD 1 HOMOLOG"/>
    <property type="match status" value="1"/>
</dbReference>